<dbReference type="SUPFAM" id="SSF69118">
    <property type="entry name" value="AhpD-like"/>
    <property type="match status" value="1"/>
</dbReference>
<keyword evidence="3" id="KW-1185">Reference proteome</keyword>
<evidence type="ECO:0000313" key="3">
    <source>
        <dbReference type="Proteomes" id="UP001430065"/>
    </source>
</evidence>
<proteinExistence type="predicted"/>
<gene>
    <name evidence="2" type="ORF">ISP20_18240</name>
</gene>
<dbReference type="InterPro" id="IPR052512">
    <property type="entry name" value="4CMD/NDH-1_regulator"/>
</dbReference>
<sequence length="109" mass="12122">MSHRSEQGQRSFGDIAPTLAELTDRVLFDQVWQDPVLSPRDRSLATVASLIALGRAEQLPFHLRRARDNGLSHDELAALTTHLAFYAGWPAAASAVTRLRELKDEEARS</sequence>
<dbReference type="PANTHER" id="PTHR33570">
    <property type="entry name" value="4-CARBOXYMUCONOLACTONE DECARBOXYLASE FAMILY PROTEIN"/>
    <property type="match status" value="1"/>
</dbReference>
<feature type="domain" description="Carboxymuconolactone decarboxylase-like" evidence="1">
    <location>
        <begin position="17"/>
        <end position="97"/>
    </location>
</feature>
<dbReference type="Proteomes" id="UP001430065">
    <property type="component" value="Unassembled WGS sequence"/>
</dbReference>
<dbReference type="InterPro" id="IPR003779">
    <property type="entry name" value="CMD-like"/>
</dbReference>
<organism evidence="2 3">
    <name type="scientific">Dyella kyungheensis</name>
    <dbReference type="NCBI Taxonomy" id="1242174"/>
    <lineage>
        <taxon>Bacteria</taxon>
        <taxon>Pseudomonadati</taxon>
        <taxon>Pseudomonadota</taxon>
        <taxon>Gammaproteobacteria</taxon>
        <taxon>Lysobacterales</taxon>
        <taxon>Rhodanobacteraceae</taxon>
        <taxon>Dyella</taxon>
    </lineage>
</organism>
<dbReference type="RefSeq" id="WP_204637564.1">
    <property type="nucleotide sequence ID" value="NZ_CP183983.1"/>
</dbReference>
<evidence type="ECO:0000259" key="1">
    <source>
        <dbReference type="Pfam" id="PF02627"/>
    </source>
</evidence>
<dbReference type="PANTHER" id="PTHR33570:SF9">
    <property type="entry name" value="BLL4600 PROTEIN"/>
    <property type="match status" value="1"/>
</dbReference>
<dbReference type="Pfam" id="PF02627">
    <property type="entry name" value="CMD"/>
    <property type="match status" value="1"/>
</dbReference>
<dbReference type="Gene3D" id="1.20.1290.10">
    <property type="entry name" value="AhpD-like"/>
    <property type="match status" value="1"/>
</dbReference>
<comment type="caution">
    <text evidence="2">The sequence shown here is derived from an EMBL/GenBank/DDBJ whole genome shotgun (WGS) entry which is preliminary data.</text>
</comment>
<evidence type="ECO:0000313" key="2">
    <source>
        <dbReference type="EMBL" id="MBM7123113.1"/>
    </source>
</evidence>
<reference evidence="2 3" key="1">
    <citation type="submission" date="2020-10" db="EMBL/GenBank/DDBJ databases">
        <title>Phylogeny of dyella-like bacteria.</title>
        <authorList>
            <person name="Fu J."/>
        </authorList>
    </citation>
    <scope>NUCLEOTIDE SEQUENCE [LARGE SCALE GENOMIC DNA]</scope>
    <source>
        <strain evidence="2 3">THG-B117</strain>
    </source>
</reference>
<dbReference type="EMBL" id="JADIKC010000009">
    <property type="protein sequence ID" value="MBM7123113.1"/>
    <property type="molecule type" value="Genomic_DNA"/>
</dbReference>
<accession>A0ABS2JYF1</accession>
<protein>
    <submittedName>
        <fullName evidence="2">Carboxymuconolactone decarboxylase family protein</fullName>
    </submittedName>
</protein>
<dbReference type="InterPro" id="IPR029032">
    <property type="entry name" value="AhpD-like"/>
</dbReference>
<name>A0ABS2JYF1_9GAMM</name>